<dbReference type="Proteomes" id="UP000050863">
    <property type="component" value="Unassembled WGS sequence"/>
</dbReference>
<name>A0A0R3L4F5_9BRAD</name>
<comment type="caution">
    <text evidence="1">The sequence shown here is derived from an EMBL/GenBank/DDBJ whole genome shotgun (WGS) entry which is preliminary data.</text>
</comment>
<dbReference type="OrthoDB" id="8240573at2"/>
<evidence type="ECO:0000313" key="2">
    <source>
        <dbReference type="Proteomes" id="UP000050863"/>
    </source>
</evidence>
<evidence type="ECO:0000313" key="1">
    <source>
        <dbReference type="EMBL" id="KRR02840.1"/>
    </source>
</evidence>
<keyword evidence="2" id="KW-1185">Reference proteome</keyword>
<dbReference type="RefSeq" id="WP_057837967.1">
    <property type="nucleotide sequence ID" value="NZ_LLXZ01000152.1"/>
</dbReference>
<accession>A0A0R3L4F5</accession>
<protein>
    <submittedName>
        <fullName evidence="1">Uncharacterized protein</fullName>
    </submittedName>
</protein>
<dbReference type="AlphaFoldDB" id="A0A0R3L4F5"/>
<proteinExistence type="predicted"/>
<sequence length="66" mass="8226">MSRYNLFQSTSFSPERAWADTWHLWKVLVPRRSITGRLLWGKVWRRHDGRRWIYKKFVEYEPDDLT</sequence>
<gene>
    <name evidence="1" type="ORF">CQ12_07165</name>
</gene>
<dbReference type="EMBL" id="LLXZ01000152">
    <property type="protein sequence ID" value="KRR02840.1"/>
    <property type="molecule type" value="Genomic_DNA"/>
</dbReference>
<organism evidence="1 2">
    <name type="scientific">Bradyrhizobium jicamae</name>
    <dbReference type="NCBI Taxonomy" id="280332"/>
    <lineage>
        <taxon>Bacteria</taxon>
        <taxon>Pseudomonadati</taxon>
        <taxon>Pseudomonadota</taxon>
        <taxon>Alphaproteobacteria</taxon>
        <taxon>Hyphomicrobiales</taxon>
        <taxon>Nitrobacteraceae</taxon>
        <taxon>Bradyrhizobium</taxon>
    </lineage>
</organism>
<reference evidence="1 2" key="1">
    <citation type="submission" date="2014-03" db="EMBL/GenBank/DDBJ databases">
        <title>Bradyrhizobium valentinum sp. nov., isolated from effective nodules of Lupinus mariae-josephae, a lupine endemic of basic-lime soils in Eastern Spain.</title>
        <authorList>
            <person name="Duran D."/>
            <person name="Rey L."/>
            <person name="Navarro A."/>
            <person name="Busquets A."/>
            <person name="Imperial J."/>
            <person name="Ruiz-Argueso T."/>
        </authorList>
    </citation>
    <scope>NUCLEOTIDE SEQUENCE [LARGE SCALE GENOMIC DNA]</scope>
    <source>
        <strain evidence="1 2">PAC68</strain>
    </source>
</reference>